<sequence>APVAAQAESIPLAMPKPRPAAHSPIAKGMVAAANPLAVQAGLRVLREGGSAVDA</sequence>
<dbReference type="EMBL" id="BARS01014538">
    <property type="protein sequence ID" value="GAF94396.1"/>
    <property type="molecule type" value="Genomic_DNA"/>
</dbReference>
<evidence type="ECO:0000313" key="2">
    <source>
        <dbReference type="EMBL" id="GAF94396.1"/>
    </source>
</evidence>
<dbReference type="AlphaFoldDB" id="X0U4V7"/>
<dbReference type="InterPro" id="IPR029055">
    <property type="entry name" value="Ntn_hydrolases_N"/>
</dbReference>
<dbReference type="SUPFAM" id="SSF56235">
    <property type="entry name" value="N-terminal nucleophile aminohydrolases (Ntn hydrolases)"/>
    <property type="match status" value="1"/>
</dbReference>
<gene>
    <name evidence="2" type="ORF">S01H1_24423</name>
</gene>
<evidence type="ECO:0008006" key="3">
    <source>
        <dbReference type="Google" id="ProtNLM"/>
    </source>
</evidence>
<feature type="region of interest" description="Disordered" evidence="1">
    <location>
        <begin position="1"/>
        <end position="21"/>
    </location>
</feature>
<proteinExistence type="predicted"/>
<reference evidence="2" key="1">
    <citation type="journal article" date="2014" name="Front. Microbiol.">
        <title>High frequency of phylogenetically diverse reductive dehalogenase-homologous genes in deep subseafloor sedimentary metagenomes.</title>
        <authorList>
            <person name="Kawai M."/>
            <person name="Futagami T."/>
            <person name="Toyoda A."/>
            <person name="Takaki Y."/>
            <person name="Nishi S."/>
            <person name="Hori S."/>
            <person name="Arai W."/>
            <person name="Tsubouchi T."/>
            <person name="Morono Y."/>
            <person name="Uchiyama I."/>
            <person name="Ito T."/>
            <person name="Fujiyama A."/>
            <person name="Inagaki F."/>
            <person name="Takami H."/>
        </authorList>
    </citation>
    <scope>NUCLEOTIDE SEQUENCE</scope>
    <source>
        <strain evidence="2">Expedition CK06-06</strain>
    </source>
</reference>
<feature type="non-terminal residue" evidence="2">
    <location>
        <position position="1"/>
    </location>
</feature>
<feature type="non-terminal residue" evidence="2">
    <location>
        <position position="54"/>
    </location>
</feature>
<organism evidence="2">
    <name type="scientific">marine sediment metagenome</name>
    <dbReference type="NCBI Taxonomy" id="412755"/>
    <lineage>
        <taxon>unclassified sequences</taxon>
        <taxon>metagenomes</taxon>
        <taxon>ecological metagenomes</taxon>
    </lineage>
</organism>
<name>X0U4V7_9ZZZZ</name>
<protein>
    <recommendedName>
        <fullName evidence="3">Gamma-glutamyltransferase</fullName>
    </recommendedName>
</protein>
<evidence type="ECO:0000256" key="1">
    <source>
        <dbReference type="SAM" id="MobiDB-lite"/>
    </source>
</evidence>
<accession>X0U4V7</accession>
<comment type="caution">
    <text evidence="2">The sequence shown here is derived from an EMBL/GenBank/DDBJ whole genome shotgun (WGS) entry which is preliminary data.</text>
</comment>